<dbReference type="GO" id="GO:0005737">
    <property type="term" value="C:cytoplasm"/>
    <property type="evidence" value="ECO:0007669"/>
    <property type="project" value="TreeGrafter"/>
</dbReference>
<evidence type="ECO:0000256" key="2">
    <source>
        <dbReference type="ARBA" id="ARBA00005124"/>
    </source>
</evidence>
<protein>
    <recommendedName>
        <fullName evidence="3">lipoate--protein ligase</fullName>
        <ecNumber evidence="3">6.3.1.20</ecNumber>
    </recommendedName>
</protein>
<dbReference type="Pfam" id="PF10437">
    <property type="entry name" value="Lip_prot_lig_C"/>
    <property type="match status" value="1"/>
</dbReference>
<evidence type="ECO:0000313" key="9">
    <source>
        <dbReference type="EMBL" id="HIX67597.1"/>
    </source>
</evidence>
<dbReference type="Pfam" id="PF21948">
    <property type="entry name" value="LplA-B_cat"/>
    <property type="match status" value="1"/>
</dbReference>
<dbReference type="EC" id="6.3.1.20" evidence="3"/>
<sequence length="329" mass="38645">MMYYIESKSNDPRFNLALEQYVFDKMNRHHSYFMLWQNDASIIIGKHQNTAAEIHQDYVKRNQIHVVRRLSGGGAVYHDMGNINFTYITDQNSELFDFSKFCLPVAKALKQLGVHAEINGRNDMEIDGKKFSGNSQYAKEGRIMHHGTLMFDSELEVLEKALSVPEDKIRSKGHDSVRSRVTNIRPYLKNDMETKEFFHVIKQFMLKENQLDTYELTEEDLDAVKALQHERYDTWEWNYGFSPDYEILKKRRVENCGNIEIHMDIKNGRIDRLAFSGDYFSNLDSRGLVPYLIGAKLKEKELETRLYAISVEDYFHNMSKEQLIEILIQ</sequence>
<dbReference type="Gene3D" id="3.30.390.50">
    <property type="entry name" value="CO dehydrogenase flavoprotein, C-terminal domain"/>
    <property type="match status" value="1"/>
</dbReference>
<keyword evidence="4 9" id="KW-0436">Ligase</keyword>
<comment type="caution">
    <text evidence="9">The sequence shown here is derived from an EMBL/GenBank/DDBJ whole genome shotgun (WGS) entry which is preliminary data.</text>
</comment>
<dbReference type="AlphaFoldDB" id="A0A9D1WVC9"/>
<organism evidence="9 10">
    <name type="scientific">Candidatus Anaerostipes excrementavium</name>
    <dbReference type="NCBI Taxonomy" id="2838463"/>
    <lineage>
        <taxon>Bacteria</taxon>
        <taxon>Bacillati</taxon>
        <taxon>Bacillota</taxon>
        <taxon>Clostridia</taxon>
        <taxon>Lachnospirales</taxon>
        <taxon>Lachnospiraceae</taxon>
        <taxon>Anaerostipes</taxon>
    </lineage>
</organism>
<dbReference type="PROSITE" id="PS51733">
    <property type="entry name" value="BPL_LPL_CATALYTIC"/>
    <property type="match status" value="1"/>
</dbReference>
<dbReference type="PANTHER" id="PTHR12561">
    <property type="entry name" value="LIPOATE-PROTEIN LIGASE"/>
    <property type="match status" value="1"/>
</dbReference>
<dbReference type="SUPFAM" id="SSF55681">
    <property type="entry name" value="Class II aaRS and biotin synthetases"/>
    <property type="match status" value="1"/>
</dbReference>
<evidence type="ECO:0000313" key="10">
    <source>
        <dbReference type="Proteomes" id="UP000886721"/>
    </source>
</evidence>
<keyword evidence="6" id="KW-0067">ATP-binding</keyword>
<evidence type="ECO:0000256" key="3">
    <source>
        <dbReference type="ARBA" id="ARBA00012367"/>
    </source>
</evidence>
<gene>
    <name evidence="9" type="ORF">H9735_05645</name>
</gene>
<evidence type="ECO:0000256" key="1">
    <source>
        <dbReference type="ARBA" id="ARBA00005085"/>
    </source>
</evidence>
<reference evidence="9" key="1">
    <citation type="journal article" date="2021" name="PeerJ">
        <title>Extensive microbial diversity within the chicken gut microbiome revealed by metagenomics and culture.</title>
        <authorList>
            <person name="Gilroy R."/>
            <person name="Ravi A."/>
            <person name="Getino M."/>
            <person name="Pursley I."/>
            <person name="Horton D.L."/>
            <person name="Alikhan N.F."/>
            <person name="Baker D."/>
            <person name="Gharbi K."/>
            <person name="Hall N."/>
            <person name="Watson M."/>
            <person name="Adriaenssens E.M."/>
            <person name="Foster-Nyarko E."/>
            <person name="Jarju S."/>
            <person name="Secka A."/>
            <person name="Antonio M."/>
            <person name="Oren A."/>
            <person name="Chaudhuri R.R."/>
            <person name="La Ragione R."/>
            <person name="Hildebrand F."/>
            <person name="Pallen M.J."/>
        </authorList>
    </citation>
    <scope>NUCLEOTIDE SEQUENCE</scope>
    <source>
        <strain evidence="9">CHK191-13928</strain>
    </source>
</reference>
<dbReference type="PANTHER" id="PTHR12561:SF3">
    <property type="entry name" value="LIPOYLTRANSFERASE 1, MITOCHONDRIAL"/>
    <property type="match status" value="1"/>
</dbReference>
<dbReference type="InterPro" id="IPR004562">
    <property type="entry name" value="LipoylTrfase_LipoateP_Ligase"/>
</dbReference>
<dbReference type="EMBL" id="DXEM01000016">
    <property type="protein sequence ID" value="HIX67597.1"/>
    <property type="molecule type" value="Genomic_DNA"/>
</dbReference>
<accession>A0A9D1WVC9</accession>
<dbReference type="CDD" id="cd16443">
    <property type="entry name" value="LplA"/>
    <property type="match status" value="1"/>
</dbReference>
<dbReference type="FunFam" id="3.30.930.10:FF:000072">
    <property type="entry name" value="Lipoate--protein ligase"/>
    <property type="match status" value="1"/>
</dbReference>
<keyword evidence="5" id="KW-0547">Nucleotide-binding</keyword>
<feature type="domain" description="BPL/LPL catalytic" evidence="8">
    <location>
        <begin position="27"/>
        <end position="213"/>
    </location>
</feature>
<evidence type="ECO:0000256" key="7">
    <source>
        <dbReference type="ARBA" id="ARBA00048037"/>
    </source>
</evidence>
<dbReference type="InterPro" id="IPR045864">
    <property type="entry name" value="aa-tRNA-synth_II/BPL/LPL"/>
</dbReference>
<evidence type="ECO:0000256" key="5">
    <source>
        <dbReference type="ARBA" id="ARBA00022741"/>
    </source>
</evidence>
<comment type="pathway">
    <text evidence="1">Protein modification; protein lipoylation via exogenous pathway; protein N(6)-(lipoyl)lysine from lipoate: step 2/2.</text>
</comment>
<dbReference type="Gene3D" id="3.30.930.10">
    <property type="entry name" value="Bira Bifunctional Protein, Domain 2"/>
    <property type="match status" value="1"/>
</dbReference>
<dbReference type="GO" id="GO:0005524">
    <property type="term" value="F:ATP binding"/>
    <property type="evidence" value="ECO:0007669"/>
    <property type="project" value="UniProtKB-KW"/>
</dbReference>
<dbReference type="GO" id="GO:0016979">
    <property type="term" value="F:lipoate-protein ligase activity"/>
    <property type="evidence" value="ECO:0007669"/>
    <property type="project" value="UniProtKB-EC"/>
</dbReference>
<reference evidence="9" key="2">
    <citation type="submission" date="2021-04" db="EMBL/GenBank/DDBJ databases">
        <authorList>
            <person name="Gilroy R."/>
        </authorList>
    </citation>
    <scope>NUCLEOTIDE SEQUENCE</scope>
    <source>
        <strain evidence="9">CHK191-13928</strain>
    </source>
</reference>
<comment type="catalytic activity">
    <reaction evidence="7">
        <text>L-lysyl-[lipoyl-carrier protein] + (R)-lipoate + ATP = N(6)-[(R)-lipoyl]-L-lysyl-[lipoyl-carrier protein] + AMP + diphosphate + H(+)</text>
        <dbReference type="Rhea" id="RHEA:49288"/>
        <dbReference type="Rhea" id="RHEA-COMP:10500"/>
        <dbReference type="Rhea" id="RHEA-COMP:10502"/>
        <dbReference type="ChEBI" id="CHEBI:15378"/>
        <dbReference type="ChEBI" id="CHEBI:29969"/>
        <dbReference type="ChEBI" id="CHEBI:30616"/>
        <dbReference type="ChEBI" id="CHEBI:33019"/>
        <dbReference type="ChEBI" id="CHEBI:83088"/>
        <dbReference type="ChEBI" id="CHEBI:83099"/>
        <dbReference type="ChEBI" id="CHEBI:456215"/>
        <dbReference type="EC" id="6.3.1.20"/>
    </reaction>
</comment>
<evidence type="ECO:0000256" key="6">
    <source>
        <dbReference type="ARBA" id="ARBA00022840"/>
    </source>
</evidence>
<dbReference type="NCBIfam" id="TIGR00545">
    <property type="entry name" value="lipoyltrans"/>
    <property type="match status" value="1"/>
</dbReference>
<name>A0A9D1WVC9_9FIRM</name>
<evidence type="ECO:0000259" key="8">
    <source>
        <dbReference type="PROSITE" id="PS51733"/>
    </source>
</evidence>
<proteinExistence type="predicted"/>
<dbReference type="GO" id="GO:0017118">
    <property type="term" value="F:lipoyltransferase activity"/>
    <property type="evidence" value="ECO:0007669"/>
    <property type="project" value="TreeGrafter"/>
</dbReference>
<evidence type="ECO:0000256" key="4">
    <source>
        <dbReference type="ARBA" id="ARBA00022598"/>
    </source>
</evidence>
<dbReference type="Proteomes" id="UP000886721">
    <property type="component" value="Unassembled WGS sequence"/>
</dbReference>
<dbReference type="InterPro" id="IPR004143">
    <property type="entry name" value="BPL_LPL_catalytic"/>
</dbReference>
<dbReference type="SUPFAM" id="SSF82649">
    <property type="entry name" value="SufE/NifU"/>
    <property type="match status" value="1"/>
</dbReference>
<comment type="pathway">
    <text evidence="2">Protein modification; protein lipoylation via exogenous pathway; protein N(6)-(lipoyl)lysine from lipoate: step 1/2.</text>
</comment>
<dbReference type="InterPro" id="IPR019491">
    <property type="entry name" value="Lipoate_protein_ligase_C"/>
</dbReference>
<dbReference type="GO" id="GO:0009249">
    <property type="term" value="P:protein lipoylation"/>
    <property type="evidence" value="ECO:0007669"/>
    <property type="project" value="InterPro"/>
</dbReference>